<feature type="transmembrane region" description="Helical" evidence="6">
    <location>
        <begin position="1285"/>
        <end position="1303"/>
    </location>
</feature>
<dbReference type="PANTHER" id="PTHR10037:SF62">
    <property type="entry name" value="SODIUM CHANNEL PROTEIN 60E"/>
    <property type="match status" value="1"/>
</dbReference>
<comment type="subcellular location">
    <subcellularLocation>
        <location evidence="1">Membrane</location>
        <topology evidence="1">Multi-pass membrane protein</topology>
    </subcellularLocation>
</comment>
<evidence type="ECO:0000313" key="9">
    <source>
        <dbReference type="Proteomes" id="UP001642540"/>
    </source>
</evidence>
<dbReference type="SUPFAM" id="SSF81324">
    <property type="entry name" value="Voltage-gated potassium channels"/>
    <property type="match status" value="1"/>
</dbReference>
<feature type="compositionally biased region" description="Low complexity" evidence="5">
    <location>
        <begin position="171"/>
        <end position="180"/>
    </location>
</feature>
<protein>
    <recommendedName>
        <fullName evidence="7">Ion transport domain-containing protein</fullName>
    </recommendedName>
</protein>
<evidence type="ECO:0000256" key="5">
    <source>
        <dbReference type="SAM" id="MobiDB-lite"/>
    </source>
</evidence>
<feature type="transmembrane region" description="Helical" evidence="6">
    <location>
        <begin position="1315"/>
        <end position="1334"/>
    </location>
</feature>
<evidence type="ECO:0000313" key="8">
    <source>
        <dbReference type="EMBL" id="CAL8143000.1"/>
    </source>
</evidence>
<dbReference type="InterPro" id="IPR005821">
    <property type="entry name" value="Ion_trans_dom"/>
</dbReference>
<evidence type="ECO:0000256" key="6">
    <source>
        <dbReference type="SAM" id="Phobius"/>
    </source>
</evidence>
<reference evidence="8 9" key="1">
    <citation type="submission" date="2024-08" db="EMBL/GenBank/DDBJ databases">
        <authorList>
            <person name="Cucini C."/>
            <person name="Frati F."/>
        </authorList>
    </citation>
    <scope>NUCLEOTIDE SEQUENCE [LARGE SCALE GENOMIC DNA]</scope>
</reference>
<feature type="transmembrane region" description="Helical" evidence="6">
    <location>
        <begin position="1467"/>
        <end position="1489"/>
    </location>
</feature>
<evidence type="ECO:0000256" key="4">
    <source>
        <dbReference type="ARBA" id="ARBA00023136"/>
    </source>
</evidence>
<name>A0ABP1S3V5_9HEXA</name>
<evidence type="ECO:0000259" key="7">
    <source>
        <dbReference type="Pfam" id="PF00520"/>
    </source>
</evidence>
<dbReference type="Proteomes" id="UP001642540">
    <property type="component" value="Unassembled WGS sequence"/>
</dbReference>
<feature type="transmembrane region" description="Helical" evidence="6">
    <location>
        <begin position="1019"/>
        <end position="1036"/>
    </location>
</feature>
<feature type="transmembrane region" description="Helical" evidence="6">
    <location>
        <begin position="602"/>
        <end position="620"/>
    </location>
</feature>
<feature type="region of interest" description="Disordered" evidence="5">
    <location>
        <begin position="81"/>
        <end position="180"/>
    </location>
</feature>
<dbReference type="Gene3D" id="1.20.120.350">
    <property type="entry name" value="Voltage-gated potassium channels. Chain C"/>
    <property type="match status" value="2"/>
</dbReference>
<feature type="domain" description="Ion transport" evidence="7">
    <location>
        <begin position="598"/>
        <end position="753"/>
    </location>
</feature>
<feature type="transmembrane region" description="Helical" evidence="6">
    <location>
        <begin position="302"/>
        <end position="323"/>
    </location>
</feature>
<feature type="transmembrane region" description="Helical" evidence="6">
    <location>
        <begin position="952"/>
        <end position="970"/>
    </location>
</feature>
<feature type="domain" description="Ion transport" evidence="7">
    <location>
        <begin position="1249"/>
        <end position="1404"/>
    </location>
</feature>
<feature type="transmembrane region" description="Helical" evidence="6">
    <location>
        <begin position="990"/>
        <end position="1007"/>
    </location>
</feature>
<feature type="transmembrane region" description="Helical" evidence="6">
    <location>
        <begin position="780"/>
        <end position="799"/>
    </location>
</feature>
<dbReference type="InterPro" id="IPR043203">
    <property type="entry name" value="VGCC_Ca_Na"/>
</dbReference>
<feature type="transmembrane region" description="Helical" evidence="6">
    <location>
        <begin position="1385"/>
        <end position="1407"/>
    </location>
</feature>
<keyword evidence="2 6" id="KW-0812">Transmembrane</keyword>
<feature type="transmembrane region" description="Helical" evidence="6">
    <location>
        <begin position="1252"/>
        <end position="1273"/>
    </location>
</feature>
<evidence type="ECO:0000256" key="3">
    <source>
        <dbReference type="ARBA" id="ARBA00022989"/>
    </source>
</evidence>
<proteinExistence type="predicted"/>
<feature type="transmembrane region" description="Helical" evidence="6">
    <location>
        <begin position="475"/>
        <end position="496"/>
    </location>
</feature>
<feature type="transmembrane region" description="Helical" evidence="6">
    <location>
        <begin position="335"/>
        <end position="355"/>
    </location>
</feature>
<keyword evidence="3 6" id="KW-1133">Transmembrane helix</keyword>
<feature type="transmembrane region" description="Helical" evidence="6">
    <location>
        <begin position="1095"/>
        <end position="1114"/>
    </location>
</feature>
<keyword evidence="9" id="KW-1185">Reference proteome</keyword>
<feature type="transmembrane region" description="Helical" evidence="6">
    <location>
        <begin position="1169"/>
        <end position="1189"/>
    </location>
</feature>
<feature type="transmembrane region" description="Helical" evidence="6">
    <location>
        <begin position="206"/>
        <end position="229"/>
    </location>
</feature>
<organism evidence="8 9">
    <name type="scientific">Orchesella dallaii</name>
    <dbReference type="NCBI Taxonomy" id="48710"/>
    <lineage>
        <taxon>Eukaryota</taxon>
        <taxon>Metazoa</taxon>
        <taxon>Ecdysozoa</taxon>
        <taxon>Arthropoda</taxon>
        <taxon>Hexapoda</taxon>
        <taxon>Collembola</taxon>
        <taxon>Entomobryomorpha</taxon>
        <taxon>Entomobryoidea</taxon>
        <taxon>Orchesellidae</taxon>
        <taxon>Orchesellinae</taxon>
        <taxon>Orchesella</taxon>
    </lineage>
</organism>
<evidence type="ECO:0000256" key="1">
    <source>
        <dbReference type="ARBA" id="ARBA00004141"/>
    </source>
</evidence>
<evidence type="ECO:0000256" key="2">
    <source>
        <dbReference type="ARBA" id="ARBA00022692"/>
    </source>
</evidence>
<accession>A0ABP1S3V5</accession>
<feature type="transmembrane region" description="Helical" evidence="6">
    <location>
        <begin position="279"/>
        <end position="296"/>
    </location>
</feature>
<dbReference type="EMBL" id="CAXLJM020000151">
    <property type="protein sequence ID" value="CAL8143000.1"/>
    <property type="molecule type" value="Genomic_DNA"/>
</dbReference>
<comment type="caution">
    <text evidence="8">The sequence shown here is derived from an EMBL/GenBank/DDBJ whole genome shotgun (WGS) entry which is preliminary data.</text>
</comment>
<dbReference type="Pfam" id="PF00520">
    <property type="entry name" value="Ion_trans"/>
    <property type="match status" value="3"/>
</dbReference>
<dbReference type="PANTHER" id="PTHR10037">
    <property type="entry name" value="VOLTAGE-GATED CATION CHANNEL CALCIUM AND SODIUM"/>
    <property type="match status" value="1"/>
</dbReference>
<feature type="compositionally biased region" description="Low complexity" evidence="5">
    <location>
        <begin position="114"/>
        <end position="130"/>
    </location>
</feature>
<feature type="transmembrane region" description="Helical" evidence="6">
    <location>
        <begin position="235"/>
        <end position="258"/>
    </location>
</feature>
<gene>
    <name evidence="8" type="ORF">ODALV1_LOCUS29218</name>
</gene>
<feature type="transmembrane region" description="Helical" evidence="6">
    <location>
        <begin position="632"/>
        <end position="655"/>
    </location>
</feature>
<sequence>MAHSNSNVHKISCVDNVDEIDHSAPQLKINKGNINNAVTKPTILDLKRLHIALNIPTENLSQPQRNVPDVEKVAPDTLKTFVTPKSPFLPDYPHDDEQRNLSKQKSAGIIGQLPTASTPTPTSTSLPNSSGSGGCGHGKSQPKEEELDPTMLRGSSRGAGTMQHSFGGGNNNNNDDSHNSSSSSTYLMLSPSNPIRIFAISFLTHWIYYTVILVTICAFVISSVCSNYYGNLEILWELSILNVTRWILFLMILLEILIKSIARGLLIQKFSYLRISWDWLDVFSLGFIFVSIIIPWKSVEFTAAALVILKLIPIHPGSINAFIFLCSCAKKLIPVLLYAVIIVWIYGVVIFTLFVKYQQQHDHVNVEDDTRANNSNGSTSDTGNDNITWGRSVVAIVEDIVTIEKSQNYSFGLSMECLPTNFRSLSGSFIQAIQILTLRFPKNGTKTKPIISLNITTSDFSCQYETFALSILETLLVISGTLPIITMSFAVVCFFFQKSTQKSNGKMMGQQSVAEAEDDNYDAQNFQRGAANSSSVRSSCSSHDNQLHHPCQDENEKVSCTWFKEVQNAFCDWDYYFCCLASLQRKLYPYASRVLNCKTFKVFIFVVLSVDIFCMIVHLWHSNSDEETWIKITITTVLQITFGIYTIDAVVRWFAISSDEYWMNCWSALDLTIVIIYWIGFAVIYIYSYQMYYLKFSGMLMIRMLKIVPYWKSLEHVLKLSVSSILGNRHTLLVIVICSVSASLIKYAILSSEIKGENIKILATDLIPLLPLHFYTLIDSIYLLLVFVLVSVLIVQIVMKVFENLHLSHHDGHGQHGHAVNPTMSLLFKENNHFDDLRPIGPTHSLSGLSPISVMPVPNGINHPPKHSIAYSPSDTNGLFSPESRSMLSPSSDVLSPLLSMPISNGLNGHAHAHADGLNLDSESTLPARVNSDDDRASTSICSSDSYSTETILNLTTAAVIILSSINIILDSSENGSSQMSWQSVFPGSSLWMEGFFITYIGVHIFYKIKLKRFSRETFLQVCALVDLAVILAAAVEMFSSGMRWVPLTGRFSDSVAIFVQSAKVVSACRGLLLFSRISWLEFIGAGLCYELGKVLKYLAAFAYLWVSFCITAIDTQTMVTEMANGKDTINKTDEIRNEFSPRDLSSFSNYMKVEGESIARDEFKTHPFTIAITILLLLFNLGVGLGLLHYHVGGFNQLVEKFMTMGEINRNRSKTCRSHLEIKETHFNFQSKPTKGTCVPIMYFVTNHRTFDIIVMTIIISDAFGITFEHFATSERSIVLREHYPAYMIFIYALELSAKLIGNGFSFFKSSWNIFDSLIVGIAFSDFVAYQFYQHWILLVIQNVRFLRILRLFQFHLLMERAFIVSSLFKTIKKFSVAIWKHAFFYTCLYGAILIFRYRCAFIEYYCLLNAGSTLSANVYDFPVSYIAAPFKTMSVEALLNGLGNLNKGCSFQCILNTCGLLLFSLIRMFLGFNLCLILISIFCQYLVHNERVSCKPEIRSRDTLYLEDKSSYTIPCTSPDTLDIETTSSAGTSSRLNNASRFMDGDHNALYEESNGCKVFFVEAMITTV</sequence>
<dbReference type="InterPro" id="IPR027359">
    <property type="entry name" value="Volt_channel_dom_sf"/>
</dbReference>
<feature type="transmembrane region" description="Helical" evidence="6">
    <location>
        <begin position="667"/>
        <end position="687"/>
    </location>
</feature>
<feature type="domain" description="Ion transport" evidence="7">
    <location>
        <begin position="206"/>
        <end position="439"/>
    </location>
</feature>
<keyword evidence="4 6" id="KW-0472">Membrane</keyword>